<organism evidence="1 2">
    <name type="scientific">Paralimibaculum aggregatum</name>
    <dbReference type="NCBI Taxonomy" id="3036245"/>
    <lineage>
        <taxon>Bacteria</taxon>
        <taxon>Pseudomonadati</taxon>
        <taxon>Pseudomonadota</taxon>
        <taxon>Alphaproteobacteria</taxon>
        <taxon>Rhodobacterales</taxon>
        <taxon>Paracoccaceae</taxon>
        <taxon>Paralimibaculum</taxon>
    </lineage>
</organism>
<reference evidence="1 2" key="1">
    <citation type="submission" date="2023-04" db="EMBL/GenBank/DDBJ databases">
        <title>Marinoamorphus aggregata gen. nov., sp. Nov., isolate from tissue of brittle star Ophioplocus japonicus.</title>
        <authorList>
            <person name="Kawano K."/>
            <person name="Sawayama S."/>
            <person name="Nakagawa S."/>
        </authorList>
    </citation>
    <scope>NUCLEOTIDE SEQUENCE [LARGE SCALE GENOMIC DNA]</scope>
    <source>
        <strain evidence="1 2">NKW23</strain>
    </source>
</reference>
<dbReference type="Proteomes" id="UP001239909">
    <property type="component" value="Unassembled WGS sequence"/>
</dbReference>
<keyword evidence="2" id="KW-1185">Reference proteome</keyword>
<evidence type="ECO:0000313" key="2">
    <source>
        <dbReference type="Proteomes" id="UP001239909"/>
    </source>
</evidence>
<name>A0ABQ6LRE1_9RHOB</name>
<comment type="caution">
    <text evidence="1">The sequence shown here is derived from an EMBL/GenBank/DDBJ whole genome shotgun (WGS) entry which is preliminary data.</text>
</comment>
<proteinExistence type="predicted"/>
<dbReference type="RefSeq" id="WP_285673632.1">
    <property type="nucleotide sequence ID" value="NZ_BSYI01000038.1"/>
</dbReference>
<sequence>MRQLPEKDRAIHAAFEAKGDIEGEIRYLEEEIRRLEAETLREGK</sequence>
<protein>
    <submittedName>
        <fullName evidence="1">Uncharacterized protein</fullName>
    </submittedName>
</protein>
<evidence type="ECO:0000313" key="1">
    <source>
        <dbReference type="EMBL" id="GMG84568.1"/>
    </source>
</evidence>
<accession>A0ABQ6LRE1</accession>
<dbReference type="EMBL" id="BSYI01000038">
    <property type="protein sequence ID" value="GMG84568.1"/>
    <property type="molecule type" value="Genomic_DNA"/>
</dbReference>
<gene>
    <name evidence="1" type="ORF">LNKW23_37840</name>
</gene>